<dbReference type="RefSeq" id="WP_145024132.1">
    <property type="nucleotide sequence ID" value="NZ_VLLN01000020.1"/>
</dbReference>
<dbReference type="PROSITE" id="PS50206">
    <property type="entry name" value="RHODANESE_3"/>
    <property type="match status" value="1"/>
</dbReference>
<organism evidence="2 3">
    <name type="scientific">Geobacter argillaceus</name>
    <dbReference type="NCBI Taxonomy" id="345631"/>
    <lineage>
        <taxon>Bacteria</taxon>
        <taxon>Pseudomonadati</taxon>
        <taxon>Thermodesulfobacteriota</taxon>
        <taxon>Desulfuromonadia</taxon>
        <taxon>Geobacterales</taxon>
        <taxon>Geobacteraceae</taxon>
        <taxon>Geobacter</taxon>
    </lineage>
</organism>
<evidence type="ECO:0000313" key="2">
    <source>
        <dbReference type="EMBL" id="TWJ17575.1"/>
    </source>
</evidence>
<dbReference type="SUPFAM" id="SSF101874">
    <property type="entry name" value="YceI-like"/>
    <property type="match status" value="1"/>
</dbReference>
<dbReference type="InterPro" id="IPR036761">
    <property type="entry name" value="TTHA0802/YceI-like_sf"/>
</dbReference>
<dbReference type="OrthoDB" id="9811006at2"/>
<dbReference type="Pfam" id="PF00581">
    <property type="entry name" value="Rhodanese"/>
    <property type="match status" value="1"/>
</dbReference>
<dbReference type="AlphaFoldDB" id="A0A562VI29"/>
<dbReference type="Proteomes" id="UP000319449">
    <property type="component" value="Unassembled WGS sequence"/>
</dbReference>
<dbReference type="InterPro" id="IPR007372">
    <property type="entry name" value="Lipid/polyisoprenoid-bd_YceI"/>
</dbReference>
<dbReference type="InterPro" id="IPR036873">
    <property type="entry name" value="Rhodanese-like_dom_sf"/>
</dbReference>
<dbReference type="SMART" id="SM00867">
    <property type="entry name" value="YceI"/>
    <property type="match status" value="1"/>
</dbReference>
<evidence type="ECO:0000313" key="3">
    <source>
        <dbReference type="Proteomes" id="UP000319449"/>
    </source>
</evidence>
<dbReference type="Pfam" id="PF04264">
    <property type="entry name" value="YceI"/>
    <property type="match status" value="1"/>
</dbReference>
<dbReference type="CDD" id="cd00158">
    <property type="entry name" value="RHOD"/>
    <property type="match status" value="1"/>
</dbReference>
<dbReference type="PANTHER" id="PTHR34406">
    <property type="entry name" value="PROTEIN YCEI"/>
    <property type="match status" value="1"/>
</dbReference>
<evidence type="ECO:0000259" key="1">
    <source>
        <dbReference type="PROSITE" id="PS50206"/>
    </source>
</evidence>
<gene>
    <name evidence="2" type="ORF">JN12_02970</name>
</gene>
<name>A0A562VI29_9BACT</name>
<dbReference type="SMART" id="SM00450">
    <property type="entry name" value="RHOD"/>
    <property type="match status" value="1"/>
</dbReference>
<accession>A0A562VI29</accession>
<dbReference type="Gene3D" id="2.40.128.110">
    <property type="entry name" value="Lipid/polyisoprenoid-binding, YceI-like"/>
    <property type="match status" value="1"/>
</dbReference>
<proteinExistence type="predicted"/>
<dbReference type="PANTHER" id="PTHR34406:SF1">
    <property type="entry name" value="PROTEIN YCEI"/>
    <property type="match status" value="1"/>
</dbReference>
<comment type="caution">
    <text evidence="2">The sequence shown here is derived from an EMBL/GenBank/DDBJ whole genome shotgun (WGS) entry which is preliminary data.</text>
</comment>
<dbReference type="Gene3D" id="3.40.250.10">
    <property type="entry name" value="Rhodanese-like domain"/>
    <property type="match status" value="1"/>
</dbReference>
<protein>
    <submittedName>
        <fullName evidence="2">Polyisoprenoid-binding protein YceI</fullName>
    </submittedName>
</protein>
<keyword evidence="3" id="KW-1185">Reference proteome</keyword>
<sequence>MSVILSCNELVHRIDAGAVVIDVMTPEEYAIRHVAGAKNVCIYEMVFLDHIAEQVPDRDTELIVYDATGTTRSAELARERLLQAGYADVSILSGGLAAWRDAGLPVEADEQAFVTEPELRDGTYRIDNEKSTLEWIGRNLNKRHYGRITIQAGELVIANGKLSTGNIVLDMTTISNLDLQDPGWRDMLIRHLISDDFFAVERYPTSSFTLNGWEAQVGASPEAPQGIVTGELTIKDVTRPISFPATVAPQQDGSIQAHAAFDIDRTLWNICYGSCRMFEHLGMHLVHDMISLELFVVARRP</sequence>
<reference evidence="2 3" key="1">
    <citation type="submission" date="2019-07" db="EMBL/GenBank/DDBJ databases">
        <title>Genomic Encyclopedia of Archaeal and Bacterial Type Strains, Phase II (KMG-II): from individual species to whole genera.</title>
        <authorList>
            <person name="Goeker M."/>
        </authorList>
    </citation>
    <scope>NUCLEOTIDE SEQUENCE [LARGE SCALE GENOMIC DNA]</scope>
    <source>
        <strain evidence="2 3">ATCC BAA-1139</strain>
    </source>
</reference>
<dbReference type="InterPro" id="IPR001763">
    <property type="entry name" value="Rhodanese-like_dom"/>
</dbReference>
<dbReference type="SUPFAM" id="SSF52821">
    <property type="entry name" value="Rhodanese/Cell cycle control phosphatase"/>
    <property type="match status" value="1"/>
</dbReference>
<feature type="domain" description="Rhodanese" evidence="1">
    <location>
        <begin position="14"/>
        <end position="108"/>
    </location>
</feature>
<dbReference type="EMBL" id="VLLN01000020">
    <property type="protein sequence ID" value="TWJ17575.1"/>
    <property type="molecule type" value="Genomic_DNA"/>
</dbReference>